<dbReference type="InterPro" id="IPR005491">
    <property type="entry name" value="ENT_dom"/>
</dbReference>
<dbReference type="PANTHER" id="PTHR16500">
    <property type="entry name" value="BRCA2-INTERACTING TRANSCRIPTIONAL REPRESSOR EMSY"/>
    <property type="match status" value="1"/>
</dbReference>
<keyword evidence="5" id="KW-1185">Reference proteome</keyword>
<dbReference type="Gene3D" id="1.10.1240.40">
    <property type="entry name" value="ENT domain"/>
    <property type="match status" value="1"/>
</dbReference>
<dbReference type="PROSITE" id="PS51138">
    <property type="entry name" value="ENT"/>
    <property type="match status" value="1"/>
</dbReference>
<dbReference type="PANTHER" id="PTHR16500:SF3">
    <property type="entry name" value="BRCA2-INTERACTING TRANSCRIPTIONAL REPRESSOR EMSY"/>
    <property type="match status" value="1"/>
</dbReference>
<dbReference type="InterPro" id="IPR036142">
    <property type="entry name" value="ENT_dom-like_sf"/>
</dbReference>
<dbReference type="GO" id="GO:0006355">
    <property type="term" value="P:regulation of DNA-templated transcription"/>
    <property type="evidence" value="ECO:0007669"/>
    <property type="project" value="InterPro"/>
</dbReference>
<comment type="subcellular location">
    <subcellularLocation>
        <location evidence="1">Nucleus</location>
    </subcellularLocation>
</comment>
<name>A0A8C4WZG7_EPTBU</name>
<reference evidence="4" key="1">
    <citation type="submission" date="2025-08" db="UniProtKB">
        <authorList>
            <consortium name="Ensembl"/>
        </authorList>
    </citation>
    <scope>IDENTIFICATION</scope>
</reference>
<dbReference type="Pfam" id="PF03735">
    <property type="entry name" value="ENT"/>
    <property type="match status" value="1"/>
</dbReference>
<evidence type="ECO:0000256" key="2">
    <source>
        <dbReference type="ARBA" id="ARBA00023242"/>
    </source>
</evidence>
<evidence type="ECO:0000313" key="5">
    <source>
        <dbReference type="Proteomes" id="UP000694388"/>
    </source>
</evidence>
<dbReference type="AlphaFoldDB" id="A0A8C4WZG7"/>
<dbReference type="GeneTree" id="ENSGT00390000009554"/>
<evidence type="ECO:0000259" key="3">
    <source>
        <dbReference type="PROSITE" id="PS51138"/>
    </source>
</evidence>
<dbReference type="SMART" id="SM01191">
    <property type="entry name" value="ENT"/>
    <property type="match status" value="1"/>
</dbReference>
<dbReference type="GO" id="GO:0005654">
    <property type="term" value="C:nucleoplasm"/>
    <property type="evidence" value="ECO:0007669"/>
    <property type="project" value="TreeGrafter"/>
</dbReference>
<proteinExistence type="predicted"/>
<dbReference type="Proteomes" id="UP000694388">
    <property type="component" value="Unplaced"/>
</dbReference>
<protein>
    <submittedName>
        <fullName evidence="4">EMSY transcriptional repressor, BRCA2 interacting</fullName>
    </submittedName>
</protein>
<dbReference type="InterPro" id="IPR033482">
    <property type="entry name" value="EMSY"/>
</dbReference>
<dbReference type="SUPFAM" id="SSF158639">
    <property type="entry name" value="ENT-like"/>
    <property type="match status" value="1"/>
</dbReference>
<feature type="domain" description="ENT" evidence="3">
    <location>
        <begin position="16"/>
        <end position="100"/>
    </location>
</feature>
<dbReference type="Ensembl" id="ENSEBUT00000022805.1">
    <property type="protein sequence ID" value="ENSEBUP00000022229.1"/>
    <property type="gene ID" value="ENSEBUG00000013630.1"/>
</dbReference>
<reference evidence="4" key="2">
    <citation type="submission" date="2025-09" db="UniProtKB">
        <authorList>
            <consortium name="Ensembl"/>
        </authorList>
    </citation>
    <scope>IDENTIFICATION</scope>
</reference>
<organism evidence="4 5">
    <name type="scientific">Eptatretus burgeri</name>
    <name type="common">Inshore hagfish</name>
    <dbReference type="NCBI Taxonomy" id="7764"/>
    <lineage>
        <taxon>Eukaryota</taxon>
        <taxon>Metazoa</taxon>
        <taxon>Chordata</taxon>
        <taxon>Craniata</taxon>
        <taxon>Vertebrata</taxon>
        <taxon>Cyclostomata</taxon>
        <taxon>Myxini</taxon>
        <taxon>Myxiniformes</taxon>
        <taxon>Myxinidae</taxon>
        <taxon>Eptatretinae</taxon>
        <taxon>Eptatretus</taxon>
    </lineage>
</organism>
<sequence>MPAVWPALVDLSQDECGRMLRKLEMEAYAAAVSALRAQGDLSKDKKDLLGELAKIFSISTDRHRAEVRRAVNDERLSTISHHTSGPNNATEWAIEGRRLVPLLPRLLPQTIYSGLADSAACSAAAFNARLPPPGDGGNKEVVVCYSYSGTCSTPSVAIPPTAGPAQSRSPRPASPASSVVLLPSGSTVYVKSAVSYTHLHAHKRHHTHTHTHTPLLRPFLSNLGNVADLGLRRPLQHILLS</sequence>
<evidence type="ECO:0000256" key="1">
    <source>
        <dbReference type="ARBA" id="ARBA00004123"/>
    </source>
</evidence>
<evidence type="ECO:0000313" key="4">
    <source>
        <dbReference type="Ensembl" id="ENSEBUP00000022229.1"/>
    </source>
</evidence>
<keyword evidence="2" id="KW-0539">Nucleus</keyword>
<accession>A0A8C4WZG7</accession>